<evidence type="ECO:0000259" key="3">
    <source>
        <dbReference type="Pfam" id="PF23598"/>
    </source>
</evidence>
<dbReference type="SUPFAM" id="SSF52047">
    <property type="entry name" value="RNI-like"/>
    <property type="match status" value="1"/>
</dbReference>
<feature type="region of interest" description="Disordered" evidence="2">
    <location>
        <begin position="315"/>
        <end position="380"/>
    </location>
</feature>
<organism evidence="4">
    <name type="scientific">Fagus sylvatica</name>
    <name type="common">Beechnut</name>
    <dbReference type="NCBI Taxonomy" id="28930"/>
    <lineage>
        <taxon>Eukaryota</taxon>
        <taxon>Viridiplantae</taxon>
        <taxon>Streptophyta</taxon>
        <taxon>Embryophyta</taxon>
        <taxon>Tracheophyta</taxon>
        <taxon>Spermatophyta</taxon>
        <taxon>Magnoliopsida</taxon>
        <taxon>eudicotyledons</taxon>
        <taxon>Gunneridae</taxon>
        <taxon>Pentapetalae</taxon>
        <taxon>rosids</taxon>
        <taxon>fabids</taxon>
        <taxon>Fagales</taxon>
        <taxon>Fagaceae</taxon>
        <taxon>Fagus</taxon>
    </lineage>
</organism>
<reference evidence="4" key="1">
    <citation type="submission" date="2018-02" db="EMBL/GenBank/DDBJ databases">
        <authorList>
            <person name="Cohen D.B."/>
            <person name="Kent A.D."/>
        </authorList>
    </citation>
    <scope>NUCLEOTIDE SEQUENCE</scope>
</reference>
<dbReference type="EMBL" id="OIVN01005557">
    <property type="protein sequence ID" value="SPD23036.1"/>
    <property type="molecule type" value="Genomic_DNA"/>
</dbReference>
<feature type="compositionally biased region" description="Basic and acidic residues" evidence="2">
    <location>
        <begin position="592"/>
        <end position="617"/>
    </location>
</feature>
<feature type="region of interest" description="Disordered" evidence="2">
    <location>
        <begin position="591"/>
        <end position="714"/>
    </location>
</feature>
<accession>A0A2N9IAT2</accession>
<feature type="compositionally biased region" description="Basic and acidic residues" evidence="2">
    <location>
        <begin position="654"/>
        <end position="665"/>
    </location>
</feature>
<gene>
    <name evidence="4" type="ORF">FSB_LOCUS50918</name>
</gene>
<sequence>MSSSNPSQSQHESPTNNFTVPLIHEAIIPKLLDRLSRAKGSLNEDNIEDYGKMDTQLEKLRKDLSYIKLSFSKLNKFEDKAKDLFNLLNQHTAEDSLANLIVNVRNPTLRAKQLRSKLSVISDIVLKLKLQIPSPHKVSITDSEDHRYKQVGISYGFDELPDLHDYYTLFDPSDAFLDFKVIYNSLDLRTKLCLLCFSLILENEVVKKRLFVYWWVGEGFINPNPQFNGGKTYEKMGDEIFETLVKTGCIEPVNKKRRLVVDCYKMNPFIRSAVIELAKEAQFFDFDEKGNLSADFSKSYRACLVLNGSAQKVLRTIPPTGSQSDKQKSQTISNDNEPSQSDQSNNKASQLDQSNNKASQSDQSNNETSQSDQSNNKPAQLDQEKLQTIFNVSEPYPDFFELEWFSKLKNVKVLYLGRWQNSAKHHIEVENSEFLKGLRNMKFLRFFSLQGISIITKLPDSLCKLSSLRILDLRACHNLEALPDGIGSLKKLTHLDISECYLLDYIPKGIALLAELQVLKGFVVGDRISTDSCTLQELSGLPKSPKFPGLRKLRKLSIYTNRKDFPSDVEESALQHFEKLQKLTIAWGGGVEQDKGAKQPTESSKKSGDNKEQDKGAKQPMAAISASPKSSGDNKKPDKGVAQPSAATIMSPKKSGDNKEQDKGVAQRIAATSMSPNRSGDSKRQDNCVAEPMSACTTSPNHSGNNKNPDKGAAQQMAANTVNPENSGDKKNQDKGIAGLANKLLKAPTFNFRQGTKPVYLEEFKELEKLDLQCYPQMTAPSWLTPGKLDKLKKLYIRGGELQKLGQENDEWKVEILRVKFLSNLKMDWRELRASFPDLIYLEKVNCPKLTLFPCDENGLWLKP</sequence>
<protein>
    <recommendedName>
        <fullName evidence="3">Disease resistance R13L4/SHOC-2-like LRR domain-containing protein</fullName>
    </recommendedName>
</protein>
<feature type="compositionally biased region" description="Polar residues" evidence="2">
    <location>
        <begin position="670"/>
        <end position="679"/>
    </location>
</feature>
<proteinExistence type="predicted"/>
<feature type="domain" description="Disease resistance R13L4/SHOC-2-like LRR" evidence="3">
    <location>
        <begin position="406"/>
        <end position="593"/>
    </location>
</feature>
<dbReference type="InterPro" id="IPR032675">
    <property type="entry name" value="LRR_dom_sf"/>
</dbReference>
<dbReference type="PANTHER" id="PTHR47186">
    <property type="entry name" value="LEUCINE-RICH REPEAT-CONTAINING PROTEIN 57"/>
    <property type="match status" value="1"/>
</dbReference>
<feature type="compositionally biased region" description="Polar residues" evidence="2">
    <location>
        <begin position="319"/>
        <end position="378"/>
    </location>
</feature>
<feature type="compositionally biased region" description="Polar residues" evidence="2">
    <location>
        <begin position="695"/>
        <end position="707"/>
    </location>
</feature>
<name>A0A2N9IAT2_FAGSY</name>
<evidence type="ECO:0000256" key="1">
    <source>
        <dbReference type="ARBA" id="ARBA00022737"/>
    </source>
</evidence>
<dbReference type="Gene3D" id="3.80.10.10">
    <property type="entry name" value="Ribonuclease Inhibitor"/>
    <property type="match status" value="1"/>
</dbReference>
<dbReference type="AlphaFoldDB" id="A0A2N9IAT2"/>
<evidence type="ECO:0000256" key="2">
    <source>
        <dbReference type="SAM" id="MobiDB-lite"/>
    </source>
</evidence>
<dbReference type="Pfam" id="PF23598">
    <property type="entry name" value="LRR_14"/>
    <property type="match status" value="1"/>
</dbReference>
<keyword evidence="1" id="KW-0677">Repeat</keyword>
<evidence type="ECO:0000313" key="4">
    <source>
        <dbReference type="EMBL" id="SPD23036.1"/>
    </source>
</evidence>
<dbReference type="InterPro" id="IPR055414">
    <property type="entry name" value="LRR_R13L4/SHOC2-like"/>
</dbReference>
<dbReference type="PANTHER" id="PTHR47186:SF54">
    <property type="entry name" value="DISEASE RESISTANCE RPP13-LIKE PROTEIN 4"/>
    <property type="match status" value="1"/>
</dbReference>